<reference evidence="2" key="2">
    <citation type="submission" date="2011-09" db="EMBL/GenBank/DDBJ databases">
        <authorList>
            <consortium name="US DOE Joint Genome Institute (JGI-PGF)"/>
            <person name="Aerts A."/>
            <person name="Grimwood J."/>
            <person name="Schmutz J."/>
            <person name="Lucas S."/>
            <person name="Hammon N."/>
            <person name="Glavina del Rio T."/>
            <person name="Dalin E."/>
            <person name="Tice H."/>
            <person name="Pitluck S."/>
            <person name="Dehal P."/>
            <person name="Chapman J."/>
            <person name="Putman N.H."/>
            <person name="Salamov A.A."/>
            <person name="Terry A."/>
            <person name="Rokhsar D.S."/>
            <person name="Boore J.L."/>
            <person name="Tripathy S."/>
            <person name="Tyler B.M."/>
            <person name="Grigoriev I.V."/>
        </authorList>
    </citation>
    <scope>NUCLEOTIDE SEQUENCE</scope>
    <source>
        <strain evidence="2">P6497</strain>
    </source>
</reference>
<evidence type="ECO:0000256" key="1">
    <source>
        <dbReference type="SAM" id="MobiDB-lite"/>
    </source>
</evidence>
<dbReference type="InParanoid" id="G5AHR3"/>
<dbReference type="GeneID" id="20642984"/>
<evidence type="ECO:0000313" key="2">
    <source>
        <dbReference type="EMBL" id="EGZ04984.1"/>
    </source>
</evidence>
<sequence length="128" mass="13898">MRSVSANAEPALVSPKKEALPISWAEVLPAAESSTEADFSDIDMAEIVTSETEAAQHQPTTQDTLHVTNNDDDVSITGVKPTEMHYPLQLWLEALGGEGLSPTWRQMANAAGQRFLLPCTTYTRTPSN</sequence>
<reference evidence="2 4" key="1">
    <citation type="journal article" date="2006" name="Science">
        <title>Phytophthora genome sequences uncover evolutionary origins and mechanisms of pathogenesis.</title>
        <authorList>
            <person name="Tyler B.M."/>
            <person name="Tripathy S."/>
            <person name="Zhang X."/>
            <person name="Dehal P."/>
            <person name="Jiang R.H."/>
            <person name="Aerts A."/>
            <person name="Arredondo F.D."/>
            <person name="Baxter L."/>
            <person name="Bensasson D."/>
            <person name="Beynon J.L."/>
            <person name="Chapman J."/>
            <person name="Damasceno C.M."/>
            <person name="Dorrance A.E."/>
            <person name="Dou D."/>
            <person name="Dickerman A.W."/>
            <person name="Dubchak I.L."/>
            <person name="Garbelotto M."/>
            <person name="Gijzen M."/>
            <person name="Gordon S.G."/>
            <person name="Govers F."/>
            <person name="Grunwald N.J."/>
            <person name="Huang W."/>
            <person name="Ivors K.L."/>
            <person name="Jones R.W."/>
            <person name="Kamoun S."/>
            <person name="Krampis K."/>
            <person name="Lamour K.H."/>
            <person name="Lee M.K."/>
            <person name="McDonald W.H."/>
            <person name="Medina M."/>
            <person name="Meijer H.J."/>
            <person name="Nordberg E.K."/>
            <person name="Maclean D.J."/>
            <person name="Ospina-Giraldo M.D."/>
            <person name="Morris P.F."/>
            <person name="Phuntumart V."/>
            <person name="Putnam N.H."/>
            <person name="Rash S."/>
            <person name="Rose J.K."/>
            <person name="Sakihama Y."/>
            <person name="Salamov A.A."/>
            <person name="Savidor A."/>
            <person name="Scheuring C.F."/>
            <person name="Smith B.M."/>
            <person name="Sobral B.W."/>
            <person name="Terry A."/>
            <person name="Torto-Alalibo T.A."/>
            <person name="Win J."/>
            <person name="Xu Z."/>
            <person name="Zhang H."/>
            <person name="Grigoriev I.V."/>
            <person name="Rokhsar D.S."/>
            <person name="Boore J.L."/>
        </authorList>
    </citation>
    <scope>NUCLEOTIDE SEQUENCE [LARGE SCALE GENOMIC DNA]</scope>
    <source>
        <strain evidence="2 4">P6497</strain>
    </source>
</reference>
<dbReference type="GeneID" id="20641283"/>
<feature type="region of interest" description="Disordered" evidence="1">
    <location>
        <begin position="49"/>
        <end position="75"/>
    </location>
</feature>
<organism evidence="4">
    <name type="scientific">Phytophthora sojae (strain P6497)</name>
    <name type="common">Soybean stem and root rot agent</name>
    <name type="synonym">Phytophthora megasperma f. sp. glycines</name>
    <dbReference type="NCBI Taxonomy" id="1094619"/>
    <lineage>
        <taxon>Eukaryota</taxon>
        <taxon>Sar</taxon>
        <taxon>Stramenopiles</taxon>
        <taxon>Oomycota</taxon>
        <taxon>Peronosporomycetes</taxon>
        <taxon>Peronosporales</taxon>
        <taxon>Peronosporaceae</taxon>
        <taxon>Phytophthora</taxon>
    </lineage>
</organism>
<dbReference type="RefSeq" id="XP_009539614.1">
    <property type="nucleotide sequence ID" value="XM_009541319.1"/>
</dbReference>
<protein>
    <submittedName>
        <fullName evidence="2">Uncharacterized protein</fullName>
    </submittedName>
</protein>
<dbReference type="KEGG" id="psoj:PHYSODRAFT_295662"/>
<feature type="compositionally biased region" description="Polar residues" evidence="1">
    <location>
        <begin position="49"/>
        <end position="68"/>
    </location>
</feature>
<gene>
    <name evidence="3" type="ORF">PHYSODRAFT_295662</name>
    <name evidence="2" type="ORF">PHYSODRAFT_308019</name>
</gene>
<dbReference type="Proteomes" id="UP000002640">
    <property type="component" value="Unassembled WGS sequence"/>
</dbReference>
<evidence type="ECO:0000313" key="4">
    <source>
        <dbReference type="Proteomes" id="UP000002640"/>
    </source>
</evidence>
<keyword evidence="4" id="KW-1185">Reference proteome</keyword>
<dbReference type="KEGG" id="psoj:PHYSODRAFT_308019"/>
<dbReference type="AlphaFoldDB" id="G5AHR3"/>
<name>G5AHR3_PHYSP</name>
<proteinExistence type="predicted"/>
<accession>G5AHR3</accession>
<dbReference type="EMBL" id="JH159152">
    <property type="protein sequence ID" value="EGZ23127.1"/>
    <property type="molecule type" value="Genomic_DNA"/>
</dbReference>
<dbReference type="EMBL" id="JH159171">
    <property type="protein sequence ID" value="EGZ04984.1"/>
    <property type="molecule type" value="Genomic_DNA"/>
</dbReference>
<dbReference type="RefSeq" id="XP_009518415.1">
    <property type="nucleotide sequence ID" value="XM_009520120.1"/>
</dbReference>
<evidence type="ECO:0000313" key="3">
    <source>
        <dbReference type="EMBL" id="EGZ23127.1"/>
    </source>
</evidence>